<organism evidence="2 3">
    <name type="scientific">Coprobacter secundus subsp. similis</name>
    <dbReference type="NCBI Taxonomy" id="2751153"/>
    <lineage>
        <taxon>Bacteria</taxon>
        <taxon>Pseudomonadati</taxon>
        <taxon>Bacteroidota</taxon>
        <taxon>Bacteroidia</taxon>
        <taxon>Bacteroidales</taxon>
        <taxon>Barnesiellaceae</taxon>
        <taxon>Coprobacter</taxon>
    </lineage>
</organism>
<protein>
    <submittedName>
        <fullName evidence="2">Membrane protein</fullName>
    </submittedName>
</protein>
<dbReference type="PANTHER" id="PTHR35869">
    <property type="entry name" value="OUTER-MEMBRANE LIPOPROTEIN CARRIER PROTEIN"/>
    <property type="match status" value="1"/>
</dbReference>
<dbReference type="CDD" id="cd16325">
    <property type="entry name" value="LolA"/>
    <property type="match status" value="1"/>
</dbReference>
<proteinExistence type="predicted"/>
<dbReference type="InterPro" id="IPR029046">
    <property type="entry name" value="LolA/LolB/LppX"/>
</dbReference>
<dbReference type="Proteomes" id="UP000594042">
    <property type="component" value="Chromosome"/>
</dbReference>
<dbReference type="Gene3D" id="2.50.20.10">
    <property type="entry name" value="Lipoprotein localisation LolA/LolB/LppX"/>
    <property type="match status" value="1"/>
</dbReference>
<dbReference type="PANTHER" id="PTHR35869:SF1">
    <property type="entry name" value="OUTER-MEMBRANE LIPOPROTEIN CARRIER PROTEIN"/>
    <property type="match status" value="1"/>
</dbReference>
<reference evidence="3" key="1">
    <citation type="submission" date="2020-07" db="EMBL/GenBank/DDBJ databases">
        <title>Complete genome sequencing of Coprobacter sp. strain 2CBH44.</title>
        <authorList>
            <person name="Sakamoto M."/>
            <person name="Murakami T."/>
            <person name="Mori H."/>
        </authorList>
    </citation>
    <scope>NUCLEOTIDE SEQUENCE [LARGE SCALE GENOMIC DNA]</scope>
    <source>
        <strain evidence="3">2CBH44</strain>
    </source>
</reference>
<evidence type="ECO:0000313" key="3">
    <source>
        <dbReference type="Proteomes" id="UP000594042"/>
    </source>
</evidence>
<dbReference type="InterPro" id="IPR004564">
    <property type="entry name" value="OM_lipoprot_carrier_LolA-like"/>
</dbReference>
<evidence type="ECO:0000313" key="2">
    <source>
        <dbReference type="EMBL" id="BCI62360.1"/>
    </source>
</evidence>
<dbReference type="KEGG" id="copr:Cop2CBH44_07130"/>
<dbReference type="Pfam" id="PF16584">
    <property type="entry name" value="LolA_2"/>
    <property type="match status" value="1"/>
</dbReference>
<keyword evidence="1" id="KW-0732">Signal</keyword>
<sequence length="212" mass="24279">MRKYIFSFIFGAFFWACGSAVFSQSKATELLDKVVAKYNASKGISARFSIENKNAQNQVSGRTSGTLKMQGQCFTLKSQDMMIWYDGKNQWAFMPSSNEVNLSIPSRDEIQEVNPYMILKSYKKEFKSLYKGKSNGLERVELIPLQKNGGIKNILLEIDVTRLYPVSIVVFNSNKTSLNIHVTEYQTGLNFKNSEFVFDERQFPEAEIIDLR</sequence>
<evidence type="ECO:0000256" key="1">
    <source>
        <dbReference type="ARBA" id="ARBA00022729"/>
    </source>
</evidence>
<keyword evidence="3" id="KW-1185">Reference proteome</keyword>
<dbReference type="RefSeq" id="WP_021930315.1">
    <property type="nucleotide sequence ID" value="NZ_AP023322.1"/>
</dbReference>
<accession>A0A7G1HS98</accession>
<gene>
    <name evidence="2" type="ORF">Cop2CBH44_07130</name>
</gene>
<dbReference type="SUPFAM" id="SSF89392">
    <property type="entry name" value="Prokaryotic lipoproteins and lipoprotein localization factors"/>
    <property type="match status" value="1"/>
</dbReference>
<dbReference type="EMBL" id="AP023322">
    <property type="protein sequence ID" value="BCI62360.1"/>
    <property type="molecule type" value="Genomic_DNA"/>
</dbReference>
<name>A0A7G1HS98_9BACT</name>
<dbReference type="AlphaFoldDB" id="A0A7G1HS98"/>